<evidence type="ECO:0000313" key="4">
    <source>
        <dbReference type="Proteomes" id="UP000501179"/>
    </source>
</evidence>
<dbReference type="KEGG" id="slia:HA039_01675"/>
<reference evidence="3 4" key="1">
    <citation type="submission" date="2020-03" db="EMBL/GenBank/DDBJ databases">
        <title>A novel species.</title>
        <authorList>
            <person name="Gao J."/>
        </authorList>
    </citation>
    <scope>NUCLEOTIDE SEQUENCE [LARGE SCALE GENOMIC DNA]</scope>
    <source>
        <strain evidence="3 4">QMT-12</strain>
    </source>
</reference>
<feature type="compositionally biased region" description="Low complexity" evidence="1">
    <location>
        <begin position="67"/>
        <end position="110"/>
    </location>
</feature>
<feature type="region of interest" description="Disordered" evidence="1">
    <location>
        <begin position="46"/>
        <end position="114"/>
    </location>
</feature>
<dbReference type="RefSeq" id="WP_167022676.1">
    <property type="nucleotide sequence ID" value="NZ_CP050177.1"/>
</dbReference>
<evidence type="ECO:0000259" key="2">
    <source>
        <dbReference type="Pfam" id="PF14016"/>
    </source>
</evidence>
<accession>A0A6G9GT34</accession>
<protein>
    <submittedName>
        <fullName evidence="3">DUF4232 domain-containing protein</fullName>
    </submittedName>
</protein>
<feature type="domain" description="DUF4232" evidence="2">
    <location>
        <begin position="113"/>
        <end position="236"/>
    </location>
</feature>
<dbReference type="Pfam" id="PF14016">
    <property type="entry name" value="DUF4232"/>
    <property type="match status" value="1"/>
</dbReference>
<sequence length="248" mass="24466">MTENEETFPVRQRSALARHRRSTRLAAGGALVVAVAALVTGCGSKDTPAASAPHTVGGAAVPVSGDASATPTPDAGTTTSGTTSTGSATKTTGTTGTPTRGGATSGSAGTERCHTSELKASVGPNEPGAGQENFALVLTNKSGHTCTVDGFPGLAFLNKAGQQVSVDPERTSVTGTLVKLAPGRSAWAPMTFGNPEITGVTTVTPASVLITPPDEKDALKAAWTGGPVTNTGKASVPRVGVFAAGTGA</sequence>
<dbReference type="AlphaFoldDB" id="A0A6G9GT34"/>
<dbReference type="Proteomes" id="UP000501179">
    <property type="component" value="Chromosome"/>
</dbReference>
<organism evidence="3 4">
    <name type="scientific">Streptomyces liangshanensis</name>
    <dbReference type="NCBI Taxonomy" id="2717324"/>
    <lineage>
        <taxon>Bacteria</taxon>
        <taxon>Bacillati</taxon>
        <taxon>Actinomycetota</taxon>
        <taxon>Actinomycetes</taxon>
        <taxon>Kitasatosporales</taxon>
        <taxon>Streptomycetaceae</taxon>
        <taxon>Streptomyces</taxon>
    </lineage>
</organism>
<gene>
    <name evidence="3" type="ORF">HA039_01675</name>
</gene>
<evidence type="ECO:0000256" key="1">
    <source>
        <dbReference type="SAM" id="MobiDB-lite"/>
    </source>
</evidence>
<dbReference type="EMBL" id="CP050177">
    <property type="protein sequence ID" value="QIQ01181.1"/>
    <property type="molecule type" value="Genomic_DNA"/>
</dbReference>
<proteinExistence type="predicted"/>
<keyword evidence="4" id="KW-1185">Reference proteome</keyword>
<dbReference type="InterPro" id="IPR025326">
    <property type="entry name" value="DUF4232"/>
</dbReference>
<name>A0A6G9GT34_9ACTN</name>
<evidence type="ECO:0000313" key="3">
    <source>
        <dbReference type="EMBL" id="QIQ01181.1"/>
    </source>
</evidence>